<comment type="caution">
    <text evidence="6">The sequence shown here is derived from an EMBL/GenBank/DDBJ whole genome shotgun (WGS) entry which is preliminary data.</text>
</comment>
<proteinExistence type="inferred from homology"/>
<feature type="compositionally biased region" description="Gly residues" evidence="5">
    <location>
        <begin position="109"/>
        <end position="126"/>
    </location>
</feature>
<keyword evidence="3" id="KW-0378">Hydrolase</keyword>
<evidence type="ECO:0000256" key="3">
    <source>
        <dbReference type="ARBA" id="ARBA00022801"/>
    </source>
</evidence>
<feature type="compositionally biased region" description="Polar residues" evidence="5">
    <location>
        <begin position="65"/>
        <end position="81"/>
    </location>
</feature>
<dbReference type="EMBL" id="JBJUIK010000012">
    <property type="protein sequence ID" value="KAL3511351.1"/>
    <property type="molecule type" value="Genomic_DNA"/>
</dbReference>
<name>A0ABD2YWQ8_9GENT</name>
<gene>
    <name evidence="6" type="ORF">ACH5RR_030752</name>
</gene>
<evidence type="ECO:0000256" key="2">
    <source>
        <dbReference type="ARBA" id="ARBA00022729"/>
    </source>
</evidence>
<feature type="compositionally biased region" description="Basic and acidic residues" evidence="5">
    <location>
        <begin position="478"/>
        <end position="487"/>
    </location>
</feature>
<feature type="compositionally biased region" description="Basic and acidic residues" evidence="5">
    <location>
        <begin position="290"/>
        <end position="315"/>
    </location>
</feature>
<feature type="region of interest" description="Disordered" evidence="5">
    <location>
        <begin position="442"/>
        <end position="519"/>
    </location>
</feature>
<evidence type="ECO:0000256" key="5">
    <source>
        <dbReference type="SAM" id="MobiDB-lite"/>
    </source>
</evidence>
<dbReference type="PANTHER" id="PTHR22835">
    <property type="entry name" value="ZINC FINGER FYVE DOMAIN CONTAINING PROTEIN"/>
    <property type="match status" value="1"/>
</dbReference>
<feature type="compositionally biased region" description="Basic and acidic residues" evidence="5">
    <location>
        <begin position="250"/>
        <end position="280"/>
    </location>
</feature>
<evidence type="ECO:0000313" key="7">
    <source>
        <dbReference type="Proteomes" id="UP001630127"/>
    </source>
</evidence>
<comment type="similarity">
    <text evidence="1">Belongs to the 'GDSL' lipolytic enzyme family.</text>
</comment>
<dbReference type="CDD" id="cd01837">
    <property type="entry name" value="SGNH_plant_lipase_like"/>
    <property type="match status" value="1"/>
</dbReference>
<feature type="compositionally biased region" description="Basic and acidic residues" evidence="5">
    <location>
        <begin position="24"/>
        <end position="36"/>
    </location>
</feature>
<organism evidence="6 7">
    <name type="scientific">Cinchona calisaya</name>
    <dbReference type="NCBI Taxonomy" id="153742"/>
    <lineage>
        <taxon>Eukaryota</taxon>
        <taxon>Viridiplantae</taxon>
        <taxon>Streptophyta</taxon>
        <taxon>Embryophyta</taxon>
        <taxon>Tracheophyta</taxon>
        <taxon>Spermatophyta</taxon>
        <taxon>Magnoliopsida</taxon>
        <taxon>eudicotyledons</taxon>
        <taxon>Gunneridae</taxon>
        <taxon>Pentapetalae</taxon>
        <taxon>asterids</taxon>
        <taxon>lamiids</taxon>
        <taxon>Gentianales</taxon>
        <taxon>Rubiaceae</taxon>
        <taxon>Cinchonoideae</taxon>
        <taxon>Cinchoneae</taxon>
        <taxon>Cinchona</taxon>
    </lineage>
</organism>
<evidence type="ECO:0000256" key="1">
    <source>
        <dbReference type="ARBA" id="ARBA00008668"/>
    </source>
</evidence>
<dbReference type="AlphaFoldDB" id="A0ABD2YWQ8"/>
<feature type="compositionally biased region" description="Low complexity" evidence="5">
    <location>
        <begin position="318"/>
        <end position="336"/>
    </location>
</feature>
<feature type="compositionally biased region" description="Polar residues" evidence="5">
    <location>
        <begin position="417"/>
        <end position="426"/>
    </location>
</feature>
<dbReference type="PANTHER" id="PTHR22835:SF117">
    <property type="entry name" value="GDSL-LIKE LIPASE_ACYLHYDROLASE"/>
    <property type="match status" value="1"/>
</dbReference>
<dbReference type="Proteomes" id="UP001630127">
    <property type="component" value="Unassembled WGS sequence"/>
</dbReference>
<accession>A0ABD2YWQ8</accession>
<dbReference type="InterPro" id="IPR036514">
    <property type="entry name" value="SGNH_hydro_sf"/>
</dbReference>
<dbReference type="GO" id="GO:0016787">
    <property type="term" value="F:hydrolase activity"/>
    <property type="evidence" value="ECO:0007669"/>
    <property type="project" value="UniProtKB-KW"/>
</dbReference>
<feature type="compositionally biased region" description="Low complexity" evidence="5">
    <location>
        <begin position="237"/>
        <end position="249"/>
    </location>
</feature>
<reference evidence="6 7" key="1">
    <citation type="submission" date="2024-11" db="EMBL/GenBank/DDBJ databases">
        <title>A near-complete genome assembly of Cinchona calisaya.</title>
        <authorList>
            <person name="Lian D.C."/>
            <person name="Zhao X.W."/>
            <person name="Wei L."/>
        </authorList>
    </citation>
    <scope>NUCLEOTIDE SEQUENCE [LARGE SCALE GENOMIC DNA]</scope>
    <source>
        <tissue evidence="6">Nenye</tissue>
    </source>
</reference>
<dbReference type="Pfam" id="PF00657">
    <property type="entry name" value="Lipase_GDSL"/>
    <property type="match status" value="1"/>
</dbReference>
<dbReference type="FunFam" id="3.40.50.1110:FF:000009">
    <property type="entry name" value="GDSL esterase/lipase At1g09390"/>
    <property type="match status" value="1"/>
</dbReference>
<protein>
    <submittedName>
        <fullName evidence="6">Uncharacterized protein</fullName>
    </submittedName>
</protein>
<evidence type="ECO:0000313" key="6">
    <source>
        <dbReference type="EMBL" id="KAL3511351.1"/>
    </source>
</evidence>
<dbReference type="InterPro" id="IPR010433">
    <property type="entry name" value="EIF-4B_pln"/>
</dbReference>
<feature type="compositionally biased region" description="Basic and acidic residues" evidence="5">
    <location>
        <begin position="83"/>
        <end position="101"/>
    </location>
</feature>
<dbReference type="InterPro" id="IPR035669">
    <property type="entry name" value="SGNH_plant_lipase-like"/>
</dbReference>
<feature type="compositionally biased region" description="Basic and acidic residues" evidence="5">
    <location>
        <begin position="167"/>
        <end position="179"/>
    </location>
</feature>
<dbReference type="Pfam" id="PF06273">
    <property type="entry name" value="eIF-4B"/>
    <property type="match status" value="1"/>
</dbReference>
<feature type="region of interest" description="Disordered" evidence="5">
    <location>
        <begin position="407"/>
        <end position="426"/>
    </location>
</feature>
<keyword evidence="7" id="KW-1185">Reference proteome</keyword>
<dbReference type="Gene3D" id="3.40.50.1110">
    <property type="entry name" value="SGNH hydrolase"/>
    <property type="match status" value="1"/>
</dbReference>
<keyword evidence="2" id="KW-0732">Signal</keyword>
<feature type="compositionally biased region" description="Basic and acidic residues" evidence="5">
    <location>
        <begin position="407"/>
        <end position="416"/>
    </location>
</feature>
<dbReference type="InterPro" id="IPR001087">
    <property type="entry name" value="GDSL"/>
</dbReference>
<evidence type="ECO:0000256" key="4">
    <source>
        <dbReference type="ARBA" id="ARBA00023180"/>
    </source>
</evidence>
<keyword evidence="4" id="KW-0325">Glycoprotein</keyword>
<sequence length="890" mass="97511">MSKSPWGNIGAWAAEAEREEQEQREEAAKAAADRGGGDSQSFPPLKDAVSSASKQTKKKTKMSLQEFTMQNAYASSGSTHRGLTHEEMMRLPTGPKERSAGEEMQFGSGRIGGGFSNYGVRMGGAPPGRMRDRDSDGEGSWGGGGGPRRSYGGFEDDRRRGPPHGGRSPDFDQTSRADEVDNWATMKKPLTSLNSGPVGPGRPGRYASLGGGGGGFSRADEVDNWGATKKPIPPPASRSSSFGSGFPGDFRPEPDKWTRDGSQERQRLVLDPPKGEEVVKVNKPNPFGDARPREEVLAEKGLDWNKLDSEIEAKKVVSRPTSSHSSRPGSSQSARSEGQTLQVIGGEATVKPRPKVNPFGDAKPREVLLEEKGLDWRKMDLNLENRRVERPETEEEKNLREEIEHLKKESLQKSGDDQSTLHNQTLQKERDLELLIRELDDKVRLGPKPTERPGSGAGRFTGHSERPPSLPGAYQEPRGGEFMDRPRSRGTGDAWPRPMDDKRAYHGGRGRGFLGGRDSDSPVFSSATTTLTECNFPAIFNFGDSNSDTGGLSAAFGQAPPPNGETYFHSPASRFSDGRLVIDFIAESLGLHYLSAYLDSVGSNFSHGANFATAGSTIRSQNTTIFQSGYSPISLDVQSIQFSDFQIRSQIVRNQGGIFELLLPEENVFSRALYTFDIGQNDLTAGYKLNMSTEQVKAYVPDVLGQFSKVIKNVYAQGGRSFWIHNTGPVGCLPYVMDRFPITAAQIDKYGCASPYNEVAQYFNLRLKEAVIELRKALPLAAIAYVDIYSAKYSIISRAKELGFENPFLACCGHGGKFNYNRFIKCGSKKIVNGTEVVIAKSCKDPSIRINWDGIHFTEAANKWIFDQIVNGSFSDPSVPLSLACHRVET</sequence>
<feature type="region of interest" description="Disordered" evidence="5">
    <location>
        <begin position="1"/>
        <end position="364"/>
    </location>
</feature>